<keyword evidence="2" id="KW-1185">Reference proteome</keyword>
<comment type="caution">
    <text evidence="1">The sequence shown here is derived from an EMBL/GenBank/DDBJ whole genome shotgun (WGS) entry which is preliminary data.</text>
</comment>
<evidence type="ECO:0000313" key="1">
    <source>
        <dbReference type="EMBL" id="KAK9900976.1"/>
    </source>
</evidence>
<reference evidence="1 2" key="1">
    <citation type="journal article" date="2024" name="Nat. Commun.">
        <title>Phylogenomics reveals the evolutionary origins of lichenization in chlorophyte algae.</title>
        <authorList>
            <person name="Puginier C."/>
            <person name="Libourel C."/>
            <person name="Otte J."/>
            <person name="Skaloud P."/>
            <person name="Haon M."/>
            <person name="Grisel S."/>
            <person name="Petersen M."/>
            <person name="Berrin J.G."/>
            <person name="Delaux P.M."/>
            <person name="Dal Grande F."/>
            <person name="Keller J."/>
        </authorList>
    </citation>
    <scope>NUCLEOTIDE SEQUENCE [LARGE SCALE GENOMIC DNA]</scope>
    <source>
        <strain evidence="1 2">SAG 216-7</strain>
    </source>
</reference>
<protein>
    <submittedName>
        <fullName evidence="1">Uncharacterized protein</fullName>
    </submittedName>
</protein>
<proteinExistence type="predicted"/>
<organism evidence="1 2">
    <name type="scientific">Coccomyxa subellipsoidea</name>
    <dbReference type="NCBI Taxonomy" id="248742"/>
    <lineage>
        <taxon>Eukaryota</taxon>
        <taxon>Viridiplantae</taxon>
        <taxon>Chlorophyta</taxon>
        <taxon>core chlorophytes</taxon>
        <taxon>Trebouxiophyceae</taxon>
        <taxon>Trebouxiophyceae incertae sedis</taxon>
        <taxon>Coccomyxaceae</taxon>
        <taxon>Coccomyxa</taxon>
    </lineage>
</organism>
<accession>A0ABR2YAS6</accession>
<dbReference type="EMBL" id="JALJOT010000021">
    <property type="protein sequence ID" value="KAK9900976.1"/>
    <property type="molecule type" value="Genomic_DNA"/>
</dbReference>
<gene>
    <name evidence="1" type="ORF">WJX75_000586</name>
</gene>
<dbReference type="Proteomes" id="UP001491310">
    <property type="component" value="Unassembled WGS sequence"/>
</dbReference>
<name>A0ABR2YAS6_9CHLO</name>
<evidence type="ECO:0000313" key="2">
    <source>
        <dbReference type="Proteomes" id="UP001491310"/>
    </source>
</evidence>
<sequence length="523" mass="57495">MRTSSSTIIGTNCYEAQSPSHESYLGYFYPALYIKRPLQEAGLLQEVLNMNPNATCHPFPTRRGIGNRGSTTIRGVKRSAADLPNMELDSGITTKHAMSISCGPMISHATWGRPREGTSGQLVFRGMFSDANGLVVPIVAYNNDAERFHRAIKHGGCYTFSCFAIKNHGPKDYGFHDLDLKIQFVGVGSTTIEPVEASFPCLFSPCVKSDTIEDVIMFDGAKYQDQFYVEGVIYEQLPQFIGSSGDPRGVGSHNDFMIHDREGSSIKLKLWSNSMGSTIDKLEAALADKAAHPHGIVVKAYGFGRDEYNGSVSLKSNDHSQVHVCHPLEISMEFEKVLRNKGKELAFEIVSAKDSPSEVALSTISKTMDVTGVLVFNMLFLRAMVRDRKVPPLHDILVDIRQDQSSNIFTVRITSRELIDTLLKEPFKKFPVNSLPAFYKAYSAADALSLLHEIAVEGVFTIATTEKELVSAFLHTGDCFSTFMDTDAMPSTDTGSPSAPVVNSSFLPTLEDLDEDVDIVGDV</sequence>